<keyword evidence="2" id="KW-0963">Cytoplasm</keyword>
<name>A0AAC8QFM7_9BACT</name>
<evidence type="ECO:0000313" key="5">
    <source>
        <dbReference type="EMBL" id="REG32168.1"/>
    </source>
</evidence>
<dbReference type="EMBL" id="CP011509">
    <property type="protein sequence ID" value="AKJ06518.1"/>
    <property type="molecule type" value="Genomic_DNA"/>
</dbReference>
<dbReference type="GO" id="GO:0005737">
    <property type="term" value="C:cytoplasm"/>
    <property type="evidence" value="ECO:0007669"/>
    <property type="project" value="UniProtKB-SubCell"/>
</dbReference>
<comment type="similarity">
    <text evidence="1 2">Belongs to the universal stress protein A family.</text>
</comment>
<dbReference type="Proteomes" id="UP000035579">
    <property type="component" value="Chromosome"/>
</dbReference>
<evidence type="ECO:0000259" key="3">
    <source>
        <dbReference type="Pfam" id="PF00582"/>
    </source>
</evidence>
<evidence type="ECO:0000313" key="4">
    <source>
        <dbReference type="EMBL" id="AKJ06518.1"/>
    </source>
</evidence>
<gene>
    <name evidence="4" type="ORF">AA314_08144</name>
    <name evidence="5" type="ORF">ATI61_105496</name>
</gene>
<evidence type="ECO:0000256" key="1">
    <source>
        <dbReference type="ARBA" id="ARBA00008791"/>
    </source>
</evidence>
<accession>A0AAC8QFM7</accession>
<feature type="domain" description="UspA" evidence="3">
    <location>
        <begin position="6"/>
        <end position="149"/>
    </location>
</feature>
<reference evidence="4 6" key="1">
    <citation type="submission" date="2015-05" db="EMBL/GenBank/DDBJ databases">
        <title>Genome assembly of Archangium gephyra DSM 2261.</title>
        <authorList>
            <person name="Sharma G."/>
            <person name="Subramanian S."/>
        </authorList>
    </citation>
    <scope>NUCLEOTIDE SEQUENCE [LARGE SCALE GENOMIC DNA]</scope>
    <source>
        <strain evidence="4 6">DSM 2261</strain>
    </source>
</reference>
<dbReference type="InterPro" id="IPR014729">
    <property type="entry name" value="Rossmann-like_a/b/a_fold"/>
</dbReference>
<keyword evidence="7" id="KW-1185">Reference proteome</keyword>
<reference evidence="5 7" key="2">
    <citation type="submission" date="2018-08" db="EMBL/GenBank/DDBJ databases">
        <title>Genomic Encyclopedia of Archaeal and Bacterial Type Strains, Phase II (KMG-II): from individual species to whole genera.</title>
        <authorList>
            <person name="Goeker M."/>
        </authorList>
    </citation>
    <scope>NUCLEOTIDE SEQUENCE [LARGE SCALE GENOMIC DNA]</scope>
    <source>
        <strain evidence="5 7">DSM 2261</strain>
    </source>
</reference>
<organism evidence="4 6">
    <name type="scientific">Archangium gephyra</name>
    <dbReference type="NCBI Taxonomy" id="48"/>
    <lineage>
        <taxon>Bacteria</taxon>
        <taxon>Pseudomonadati</taxon>
        <taxon>Myxococcota</taxon>
        <taxon>Myxococcia</taxon>
        <taxon>Myxococcales</taxon>
        <taxon>Cystobacterineae</taxon>
        <taxon>Archangiaceae</taxon>
        <taxon>Archangium</taxon>
    </lineage>
</organism>
<dbReference type="Gene3D" id="3.40.50.620">
    <property type="entry name" value="HUPs"/>
    <property type="match status" value="1"/>
</dbReference>
<comment type="subcellular location">
    <subcellularLocation>
        <location evidence="2">Cytoplasm</location>
    </subcellularLocation>
</comment>
<evidence type="ECO:0000313" key="7">
    <source>
        <dbReference type="Proteomes" id="UP000256345"/>
    </source>
</evidence>
<dbReference type="SUPFAM" id="SSF52402">
    <property type="entry name" value="Adenine nucleotide alpha hydrolases-like"/>
    <property type="match status" value="1"/>
</dbReference>
<dbReference type="Proteomes" id="UP000256345">
    <property type="component" value="Unassembled WGS sequence"/>
</dbReference>
<protein>
    <recommendedName>
        <fullName evidence="2">Universal stress protein</fullName>
    </recommendedName>
</protein>
<dbReference type="PANTHER" id="PTHR46268">
    <property type="entry name" value="STRESS RESPONSE PROTEIN NHAX"/>
    <property type="match status" value="1"/>
</dbReference>
<dbReference type="InterPro" id="IPR006015">
    <property type="entry name" value="Universal_stress_UspA"/>
</dbReference>
<proteinExistence type="inferred from homology"/>
<dbReference type="PRINTS" id="PR01438">
    <property type="entry name" value="UNVRSLSTRESS"/>
</dbReference>
<evidence type="ECO:0000256" key="2">
    <source>
        <dbReference type="PIRNR" id="PIRNR006276"/>
    </source>
</evidence>
<evidence type="ECO:0000313" key="6">
    <source>
        <dbReference type="Proteomes" id="UP000035579"/>
    </source>
</evidence>
<dbReference type="RefSeq" id="WP_047859791.1">
    <property type="nucleotide sequence ID" value="NZ_CP011509.1"/>
</dbReference>
<dbReference type="PIRSF" id="PIRSF006276">
    <property type="entry name" value="UspA"/>
    <property type="match status" value="1"/>
</dbReference>
<dbReference type="CDD" id="cd00293">
    <property type="entry name" value="USP-like"/>
    <property type="match status" value="1"/>
</dbReference>
<dbReference type="EMBL" id="QUMU01000005">
    <property type="protein sequence ID" value="REG32168.1"/>
    <property type="molecule type" value="Genomic_DNA"/>
</dbReference>
<dbReference type="PANTHER" id="PTHR46268:SF6">
    <property type="entry name" value="UNIVERSAL STRESS PROTEIN UP12"/>
    <property type="match status" value="1"/>
</dbReference>
<dbReference type="Pfam" id="PF00582">
    <property type="entry name" value="Usp"/>
    <property type="match status" value="1"/>
</dbReference>
<dbReference type="InterPro" id="IPR006016">
    <property type="entry name" value="UspA"/>
</dbReference>
<sequence>MLAQPIRHILVATDFSEYSRRAMQYALSLAERMGASIDLLHVWEPPAHLETEGMVMVSGEPGSEVESSSLAQAGQLLHAWSEHYRSDSVPLRVHLERGPVTDTILRVSNNGYDLVVMGTHGRTGIARLFMGSVAQKVVARATCPVLTVHGMEEEQEAQPAG</sequence>
<dbReference type="KEGG" id="age:AA314_08144"/>
<dbReference type="AlphaFoldDB" id="A0AAC8QFM7"/>